<sequence length="155" mass="15538">MKSLGALALALTVLALGMPSVSANASELEAPNAAQAQIDRILEANPGGEQIAPGQISWDSGSVVLTLEEAVTPYVLSACASGRYCAWSSPAYAGTLLSFSSCSAAGTISTAGFPIRSIANQRTSGHITAGSYSLSAGTSLTSISGTITSITCYTG</sequence>
<dbReference type="AlphaFoldDB" id="A0A387B629"/>
<feature type="chain" id="PRO_5017332511" evidence="1">
    <location>
        <begin position="26"/>
        <end position="155"/>
    </location>
</feature>
<evidence type="ECO:0000256" key="1">
    <source>
        <dbReference type="SAM" id="SignalP"/>
    </source>
</evidence>
<keyword evidence="1" id="KW-0732">Signal</keyword>
<dbReference type="Proteomes" id="UP000278886">
    <property type="component" value="Chromosome"/>
</dbReference>
<name>A0A387B629_9MICO</name>
<evidence type="ECO:0000313" key="3">
    <source>
        <dbReference type="Proteomes" id="UP000278886"/>
    </source>
</evidence>
<accession>A0A387B629</accession>
<evidence type="ECO:0000313" key="2">
    <source>
        <dbReference type="EMBL" id="AYF97201.1"/>
    </source>
</evidence>
<gene>
    <name evidence="2" type="ORF">D7I47_02345</name>
</gene>
<feature type="signal peptide" evidence="1">
    <location>
        <begin position="1"/>
        <end position="25"/>
    </location>
</feature>
<protein>
    <submittedName>
        <fullName evidence="2">Uncharacterized protein</fullName>
    </submittedName>
</protein>
<reference evidence="3" key="1">
    <citation type="submission" date="2018-09" db="EMBL/GenBank/DDBJ databases">
        <title>Genome sequencing of strain 2DFWR-13.</title>
        <authorList>
            <person name="Heo J."/>
            <person name="Kim S.-J."/>
            <person name="Kwon S.-W."/>
        </authorList>
    </citation>
    <scope>NUCLEOTIDE SEQUENCE [LARGE SCALE GENOMIC DNA]</scope>
    <source>
        <strain evidence="3">2DFWR-13</strain>
    </source>
</reference>
<dbReference type="EMBL" id="CP032630">
    <property type="protein sequence ID" value="AYF97201.1"/>
    <property type="molecule type" value="Genomic_DNA"/>
</dbReference>
<proteinExistence type="predicted"/>
<keyword evidence="3" id="KW-1185">Reference proteome</keyword>
<organism evidence="2 3">
    <name type="scientific">Protaetiibacter intestinalis</name>
    <dbReference type="NCBI Taxonomy" id="2419774"/>
    <lineage>
        <taxon>Bacteria</taxon>
        <taxon>Bacillati</taxon>
        <taxon>Actinomycetota</taxon>
        <taxon>Actinomycetes</taxon>
        <taxon>Micrococcales</taxon>
        <taxon>Microbacteriaceae</taxon>
        <taxon>Protaetiibacter</taxon>
    </lineage>
</organism>
<dbReference type="KEGG" id="lyd:D7I47_02345"/>